<protein>
    <submittedName>
        <fullName evidence="1">Uncharacterized protein</fullName>
    </submittedName>
</protein>
<comment type="caution">
    <text evidence="1">The sequence shown here is derived from an EMBL/GenBank/DDBJ whole genome shotgun (WGS) entry which is preliminary data.</text>
</comment>
<reference evidence="1" key="1">
    <citation type="journal article" date="2022" name="bioRxiv">
        <title>Sequencing and chromosome-scale assembly of the giantPleurodeles waltlgenome.</title>
        <authorList>
            <person name="Brown T."/>
            <person name="Elewa A."/>
            <person name="Iarovenko S."/>
            <person name="Subramanian E."/>
            <person name="Araus A.J."/>
            <person name="Petzold A."/>
            <person name="Susuki M."/>
            <person name="Suzuki K.-i.T."/>
            <person name="Hayashi T."/>
            <person name="Toyoda A."/>
            <person name="Oliveira C."/>
            <person name="Osipova E."/>
            <person name="Leigh N.D."/>
            <person name="Simon A."/>
            <person name="Yun M.H."/>
        </authorList>
    </citation>
    <scope>NUCLEOTIDE SEQUENCE</scope>
    <source>
        <strain evidence="1">20211129_DDA</strain>
        <tissue evidence="1">Liver</tissue>
    </source>
</reference>
<dbReference type="EMBL" id="JANPWB010000009">
    <property type="protein sequence ID" value="KAJ1156313.1"/>
    <property type="molecule type" value="Genomic_DNA"/>
</dbReference>
<keyword evidence="2" id="KW-1185">Reference proteome</keyword>
<proteinExistence type="predicted"/>
<accession>A0AAV7RZB5</accession>
<evidence type="ECO:0000313" key="2">
    <source>
        <dbReference type="Proteomes" id="UP001066276"/>
    </source>
</evidence>
<evidence type="ECO:0000313" key="1">
    <source>
        <dbReference type="EMBL" id="KAJ1156313.1"/>
    </source>
</evidence>
<organism evidence="1 2">
    <name type="scientific">Pleurodeles waltl</name>
    <name type="common">Iberian ribbed newt</name>
    <dbReference type="NCBI Taxonomy" id="8319"/>
    <lineage>
        <taxon>Eukaryota</taxon>
        <taxon>Metazoa</taxon>
        <taxon>Chordata</taxon>
        <taxon>Craniata</taxon>
        <taxon>Vertebrata</taxon>
        <taxon>Euteleostomi</taxon>
        <taxon>Amphibia</taxon>
        <taxon>Batrachia</taxon>
        <taxon>Caudata</taxon>
        <taxon>Salamandroidea</taxon>
        <taxon>Salamandridae</taxon>
        <taxon>Pleurodelinae</taxon>
        <taxon>Pleurodeles</taxon>
    </lineage>
</organism>
<name>A0AAV7RZB5_PLEWA</name>
<dbReference type="Proteomes" id="UP001066276">
    <property type="component" value="Chromosome 5"/>
</dbReference>
<gene>
    <name evidence="1" type="ORF">NDU88_009037</name>
</gene>
<sequence length="107" mass="12112">MGRAHCTPSVAHQWLAHSSSGEEGRRRHNRCTPVGWFLATSPLVVRLLRLVPVRTRIHTKGDCGWFPICVFREFAQVFSAARHDSHVGETRVNLTLCETWASHTLLP</sequence>
<dbReference type="AlphaFoldDB" id="A0AAV7RZB5"/>